<dbReference type="InterPro" id="IPR036390">
    <property type="entry name" value="WH_DNA-bd_sf"/>
</dbReference>
<dbReference type="SUPFAM" id="SSF46785">
    <property type="entry name" value="Winged helix' DNA-binding domain"/>
    <property type="match status" value="1"/>
</dbReference>
<protein>
    <recommendedName>
        <fullName evidence="2">Transcription regulator PadR N-terminal domain-containing protein</fullName>
    </recommendedName>
</protein>
<evidence type="ECO:0000313" key="3">
    <source>
        <dbReference type="EMBL" id="KPV50302.1"/>
    </source>
</evidence>
<accession>A0A0P9CXW1</accession>
<dbReference type="PANTHER" id="PTHR43252:SF2">
    <property type="entry name" value="TRANSCRIPTION REGULATOR, PADR-LIKE FAMILY"/>
    <property type="match status" value="1"/>
</dbReference>
<organism evidence="3 4">
    <name type="scientific">Kouleothrix aurantiaca</name>
    <dbReference type="NCBI Taxonomy" id="186479"/>
    <lineage>
        <taxon>Bacteria</taxon>
        <taxon>Bacillati</taxon>
        <taxon>Chloroflexota</taxon>
        <taxon>Chloroflexia</taxon>
        <taxon>Chloroflexales</taxon>
        <taxon>Roseiflexineae</taxon>
        <taxon>Roseiflexaceae</taxon>
        <taxon>Kouleothrix</taxon>
    </lineage>
</organism>
<reference evidence="3 4" key="1">
    <citation type="submission" date="2015-09" db="EMBL/GenBank/DDBJ databases">
        <title>Draft genome sequence of Kouleothrix aurantiaca JCM 19913.</title>
        <authorList>
            <person name="Hemp J."/>
        </authorList>
    </citation>
    <scope>NUCLEOTIDE SEQUENCE [LARGE SCALE GENOMIC DNA]</scope>
    <source>
        <strain evidence="3 4">COM-B</strain>
    </source>
</reference>
<proteinExistence type="predicted"/>
<dbReference type="Gene3D" id="1.10.10.10">
    <property type="entry name" value="Winged helix-like DNA-binding domain superfamily/Winged helix DNA-binding domain"/>
    <property type="match status" value="1"/>
</dbReference>
<sequence>MREGEFHHGHHGHPMHFGHRGPGAWFAPDDGEPFDRMFGRGGPFGPGGPRGGGPFGGGPGGPGGPFGGRQRQRRGDIKFALLELLAEQPRHGYELIKELEQRYGGFYRPSPGSVYPTLQLLEDEGHLTSETVEGKRVYTITESGRQLLAERQQQQPEHGQHPGFRGPGPELEGLRQSGMGLVASVMQAARHGSPEQKQAVMKLLDSTRREIYAILSRDEKDDSTGE</sequence>
<feature type="region of interest" description="Disordered" evidence="1">
    <location>
        <begin position="150"/>
        <end position="171"/>
    </location>
</feature>
<gene>
    <name evidence="3" type="ORF">SE17_27725</name>
</gene>
<dbReference type="EMBL" id="LJCR01001469">
    <property type="protein sequence ID" value="KPV50302.1"/>
    <property type="molecule type" value="Genomic_DNA"/>
</dbReference>
<evidence type="ECO:0000259" key="2">
    <source>
        <dbReference type="Pfam" id="PF03551"/>
    </source>
</evidence>
<evidence type="ECO:0000256" key="1">
    <source>
        <dbReference type="SAM" id="MobiDB-lite"/>
    </source>
</evidence>
<name>A0A0P9CXW1_9CHLR</name>
<dbReference type="Proteomes" id="UP000050509">
    <property type="component" value="Unassembled WGS sequence"/>
</dbReference>
<feature type="compositionally biased region" description="Basic residues" evidence="1">
    <location>
        <begin position="8"/>
        <end position="19"/>
    </location>
</feature>
<dbReference type="PANTHER" id="PTHR43252">
    <property type="entry name" value="TRANSCRIPTIONAL REGULATOR YQJI"/>
    <property type="match status" value="1"/>
</dbReference>
<dbReference type="InterPro" id="IPR036388">
    <property type="entry name" value="WH-like_DNA-bd_sf"/>
</dbReference>
<dbReference type="PATRIC" id="fig|186479.3.peg.1895"/>
<dbReference type="InterPro" id="IPR005149">
    <property type="entry name" value="Tscrpt_reg_PadR_N"/>
</dbReference>
<feature type="compositionally biased region" description="Low complexity" evidence="1">
    <location>
        <begin position="150"/>
        <end position="163"/>
    </location>
</feature>
<feature type="domain" description="Transcription regulator PadR N-terminal" evidence="2">
    <location>
        <begin position="81"/>
        <end position="150"/>
    </location>
</feature>
<keyword evidence="4" id="KW-1185">Reference proteome</keyword>
<feature type="compositionally biased region" description="Gly residues" evidence="1">
    <location>
        <begin position="39"/>
        <end position="67"/>
    </location>
</feature>
<comment type="caution">
    <text evidence="3">The sequence shown here is derived from an EMBL/GenBank/DDBJ whole genome shotgun (WGS) entry which is preliminary data.</text>
</comment>
<dbReference type="AlphaFoldDB" id="A0A0P9CXW1"/>
<evidence type="ECO:0000313" key="4">
    <source>
        <dbReference type="Proteomes" id="UP000050509"/>
    </source>
</evidence>
<dbReference type="Pfam" id="PF03551">
    <property type="entry name" value="PadR"/>
    <property type="match status" value="1"/>
</dbReference>
<feature type="region of interest" description="Disordered" evidence="1">
    <location>
        <begin position="1"/>
        <end position="71"/>
    </location>
</feature>